<keyword evidence="4" id="KW-1185">Reference proteome</keyword>
<accession>A0ABV3Q6T1</accession>
<keyword evidence="1 2" id="KW-0812">Transmembrane</keyword>
<gene>
    <name evidence="3" type="ORF">AB1471_14745</name>
</gene>
<evidence type="ECO:0000313" key="3">
    <source>
        <dbReference type="EMBL" id="MEW9503047.1"/>
    </source>
</evidence>
<dbReference type="EMBL" id="JBFMIA010000021">
    <property type="protein sequence ID" value="MEW9503047.1"/>
    <property type="molecule type" value="Genomic_DNA"/>
</dbReference>
<protein>
    <submittedName>
        <fullName evidence="3">SMR family transporter</fullName>
    </submittedName>
</protein>
<dbReference type="Proteomes" id="UP001556040">
    <property type="component" value="Unassembled WGS sequence"/>
</dbReference>
<sequence length="67" mass="7545">MYEAIEGFSRGTFTPLTVVNGASSFYLLALIRYSSMRQATQWTGVGAAESVLEGMFFFKESRDRKHV</sequence>
<keyword evidence="2" id="KW-0472">Membrane</keyword>
<evidence type="ECO:0000256" key="1">
    <source>
        <dbReference type="RuleBase" id="RU003942"/>
    </source>
</evidence>
<comment type="subcellular location">
    <subcellularLocation>
        <location evidence="1">Cell membrane</location>
        <topology evidence="1">Multi-pass membrane protein</topology>
    </subcellularLocation>
</comment>
<dbReference type="RefSeq" id="WP_367780536.1">
    <property type="nucleotide sequence ID" value="NZ_JBFMIA010000021.1"/>
</dbReference>
<comment type="similarity">
    <text evidence="1">Belongs to the drug/metabolite transporter (DMT) superfamily. Small multidrug resistance (SMR) (TC 2.A.7.1) family.</text>
</comment>
<reference evidence="3 4" key="1">
    <citation type="journal article" date="1979" name="Int. J. Syst. Evol. Microbiol.">
        <title>Bacillus globisporus subsp. marinus subsp. nov.</title>
        <authorList>
            <person name="Liu H."/>
        </authorList>
    </citation>
    <scope>NUCLEOTIDE SEQUENCE [LARGE SCALE GENOMIC DNA]</scope>
    <source>
        <strain evidence="3 4">DSM 1297</strain>
    </source>
</reference>
<dbReference type="InterPro" id="IPR045324">
    <property type="entry name" value="Small_multidrug_res"/>
</dbReference>
<evidence type="ECO:0000256" key="2">
    <source>
        <dbReference type="SAM" id="Phobius"/>
    </source>
</evidence>
<evidence type="ECO:0000313" key="4">
    <source>
        <dbReference type="Proteomes" id="UP001556040"/>
    </source>
</evidence>
<dbReference type="Pfam" id="PF00893">
    <property type="entry name" value="Multi_Drug_Res"/>
    <property type="match status" value="1"/>
</dbReference>
<organism evidence="3 4">
    <name type="scientific">Jeotgalibacillus marinus</name>
    <dbReference type="NCBI Taxonomy" id="86667"/>
    <lineage>
        <taxon>Bacteria</taxon>
        <taxon>Bacillati</taxon>
        <taxon>Bacillota</taxon>
        <taxon>Bacilli</taxon>
        <taxon>Bacillales</taxon>
        <taxon>Caryophanaceae</taxon>
        <taxon>Jeotgalibacillus</taxon>
    </lineage>
</organism>
<comment type="caution">
    <text evidence="3">The sequence shown here is derived from an EMBL/GenBank/DDBJ whole genome shotgun (WGS) entry which is preliminary data.</text>
</comment>
<keyword evidence="2" id="KW-1133">Transmembrane helix</keyword>
<proteinExistence type="inferred from homology"/>
<name>A0ABV3Q6T1_9BACL</name>
<feature type="transmembrane region" description="Helical" evidence="2">
    <location>
        <begin position="12"/>
        <end position="31"/>
    </location>
</feature>